<sequence>MGKNFWQKIISLVFFMGAIGFPLNLWARMESTNYIIWADVVSSGGDEQSSSANYILADSIGEALILSATSTSVIYGSKAGFREMYPDQYLSFSLSSNEINFSQLSRSEVRSGSHTMTVDTNATKGYIVTVSGNTLGSGSHTIDAIGSIASVSNVGTEQFGINLVANTDPAIGANLTGTAPVGSVASSYDTTNKFAYASGNTIAQATNDINPTTYTISYIANVRVNTEAGSYTTTLIYSLLPRF</sequence>
<dbReference type="Proteomes" id="UP000178930">
    <property type="component" value="Unassembled WGS sequence"/>
</dbReference>
<comment type="caution">
    <text evidence="2">The sequence shown here is derived from an EMBL/GenBank/DDBJ whole genome shotgun (WGS) entry which is preliminary data.</text>
</comment>
<protein>
    <recommendedName>
        <fullName evidence="4">WxL domain-containing protein</fullName>
    </recommendedName>
</protein>
<reference evidence="2 3" key="1">
    <citation type="journal article" date="2016" name="Nat. Commun.">
        <title>Thousands of microbial genomes shed light on interconnected biogeochemical processes in an aquifer system.</title>
        <authorList>
            <person name="Anantharaman K."/>
            <person name="Brown C.T."/>
            <person name="Hug L.A."/>
            <person name="Sharon I."/>
            <person name="Castelle C.J."/>
            <person name="Probst A.J."/>
            <person name="Thomas B.C."/>
            <person name="Singh A."/>
            <person name="Wilkins M.J."/>
            <person name="Karaoz U."/>
            <person name="Brodie E.L."/>
            <person name="Williams K.H."/>
            <person name="Hubbard S.S."/>
            <person name="Banfield J.F."/>
        </authorList>
    </citation>
    <scope>NUCLEOTIDE SEQUENCE [LARGE SCALE GENOMIC DNA]</scope>
</reference>
<dbReference type="AlphaFoldDB" id="A0A1G1Y087"/>
<feature type="transmembrane region" description="Helical" evidence="1">
    <location>
        <begin position="6"/>
        <end position="27"/>
    </location>
</feature>
<organism evidence="2 3">
    <name type="scientific">Candidatus Buchananbacteria bacterium RIFCSPHIGHO2_01_FULL_39_14</name>
    <dbReference type="NCBI Taxonomy" id="1797532"/>
    <lineage>
        <taxon>Bacteria</taxon>
        <taxon>Candidatus Buchananiibacteriota</taxon>
    </lineage>
</organism>
<name>A0A1G1Y087_9BACT</name>
<evidence type="ECO:0000313" key="2">
    <source>
        <dbReference type="EMBL" id="OGY45256.1"/>
    </source>
</evidence>
<accession>A0A1G1Y087</accession>
<keyword evidence="1" id="KW-0472">Membrane</keyword>
<evidence type="ECO:0008006" key="4">
    <source>
        <dbReference type="Google" id="ProtNLM"/>
    </source>
</evidence>
<keyword evidence="1" id="KW-1133">Transmembrane helix</keyword>
<dbReference type="EMBL" id="MHIB01000003">
    <property type="protein sequence ID" value="OGY45256.1"/>
    <property type="molecule type" value="Genomic_DNA"/>
</dbReference>
<gene>
    <name evidence="2" type="ORF">A2729_00215</name>
</gene>
<evidence type="ECO:0000313" key="3">
    <source>
        <dbReference type="Proteomes" id="UP000178930"/>
    </source>
</evidence>
<keyword evidence="1" id="KW-0812">Transmembrane</keyword>
<proteinExistence type="predicted"/>
<evidence type="ECO:0000256" key="1">
    <source>
        <dbReference type="SAM" id="Phobius"/>
    </source>
</evidence>
<dbReference type="STRING" id="1797532.A2729_00215"/>